<dbReference type="HOGENOM" id="CLU_2629758_0_0_2"/>
<gene>
    <name evidence="2" type="ORF">MmTuc01_3137</name>
</gene>
<sequence>MVTGDNEITIQPGFKPDYVQGTNNPGNTGPGNREVKGYCLDPPSDTEQYLQLWQIDVLFTRNISWMLALRQSRCYRR</sequence>
<proteinExistence type="predicted"/>
<reference evidence="2 3" key="1">
    <citation type="journal article" date="2013" name="Genome Announc.">
        <title>Complete Genome of a Methanosarcina mazei Strain Isolated from Sediment Samples from an Amazonian Flooded Area.</title>
        <authorList>
            <person name="Assis das Gracas D."/>
            <person name="Thiago Juca Ramos R."/>
            <person name="Vieira Araujo A.C."/>
            <person name="Zahlouth R."/>
            <person name="Ribeiro Carneiro A."/>
            <person name="Souza Lopes T."/>
            <person name="Azevedo Barauna R."/>
            <person name="Azevedo V."/>
            <person name="Cruz Schneider M.P."/>
            <person name="Pellizari V.H."/>
            <person name="Silva A."/>
        </authorList>
    </citation>
    <scope>NUCLEOTIDE SEQUENCE [LARGE SCALE GENOMIC DNA]</scope>
    <source>
        <strain evidence="2 3">Tuc01</strain>
    </source>
</reference>
<organism evidence="2 3">
    <name type="scientific">Methanosarcina mazei Tuc01</name>
    <dbReference type="NCBI Taxonomy" id="1236903"/>
    <lineage>
        <taxon>Archaea</taxon>
        <taxon>Methanobacteriati</taxon>
        <taxon>Methanobacteriota</taxon>
        <taxon>Stenosarchaea group</taxon>
        <taxon>Methanomicrobia</taxon>
        <taxon>Methanosarcinales</taxon>
        <taxon>Methanosarcinaceae</taxon>
        <taxon>Methanosarcina</taxon>
    </lineage>
</organism>
<dbReference type="EMBL" id="CP004144">
    <property type="protein sequence ID" value="AGF98394.1"/>
    <property type="molecule type" value="Genomic_DNA"/>
</dbReference>
<evidence type="ECO:0000313" key="3">
    <source>
        <dbReference type="Proteomes" id="UP000011718"/>
    </source>
</evidence>
<name>M1QMZ6_METMZ</name>
<dbReference type="KEGG" id="mmaz:MmTuc01_3137"/>
<dbReference type="Proteomes" id="UP000011718">
    <property type="component" value="Chromosome"/>
</dbReference>
<protein>
    <submittedName>
        <fullName evidence="2">Uncharacterized protein</fullName>
    </submittedName>
</protein>
<evidence type="ECO:0000256" key="1">
    <source>
        <dbReference type="SAM" id="MobiDB-lite"/>
    </source>
</evidence>
<dbReference type="AlphaFoldDB" id="M1QMZ6"/>
<feature type="compositionally biased region" description="Low complexity" evidence="1">
    <location>
        <begin position="21"/>
        <end position="32"/>
    </location>
</feature>
<feature type="region of interest" description="Disordered" evidence="1">
    <location>
        <begin position="1"/>
        <end position="36"/>
    </location>
</feature>
<accession>M1QMZ6</accession>
<dbReference type="BioCyc" id="MMAZ1236903:G139K-2983-MONOMER"/>
<evidence type="ECO:0000313" key="2">
    <source>
        <dbReference type="EMBL" id="AGF98394.1"/>
    </source>
</evidence>